<accession>A0ABM8WNX0</accession>
<proteinExistence type="predicted"/>
<protein>
    <submittedName>
        <fullName evidence="1">Uncharacterized protein</fullName>
    </submittedName>
</protein>
<dbReference type="Proteomes" id="UP000727654">
    <property type="component" value="Unassembled WGS sequence"/>
</dbReference>
<sequence>MNIAKAPKKLVAVAVMAMILSAFLGDSGQQLVLQGG</sequence>
<reference evidence="1 2" key="1">
    <citation type="submission" date="2021-08" db="EMBL/GenBank/DDBJ databases">
        <authorList>
            <person name="Peeters C."/>
        </authorList>
    </citation>
    <scope>NUCLEOTIDE SEQUENCE [LARGE SCALE GENOMIC DNA]</scope>
    <source>
        <strain evidence="1 2">LMG 23992</strain>
    </source>
</reference>
<keyword evidence="2" id="KW-1185">Reference proteome</keyword>
<gene>
    <name evidence="1" type="ORF">LMG23992_01396</name>
</gene>
<comment type="caution">
    <text evidence="1">The sequence shown here is derived from an EMBL/GenBank/DDBJ whole genome shotgun (WGS) entry which is preliminary data.</text>
</comment>
<evidence type="ECO:0000313" key="1">
    <source>
        <dbReference type="EMBL" id="CAG9169110.1"/>
    </source>
</evidence>
<evidence type="ECO:0000313" key="2">
    <source>
        <dbReference type="Proteomes" id="UP000727654"/>
    </source>
</evidence>
<organism evidence="1 2">
    <name type="scientific">Cupriavidus laharis</name>
    <dbReference type="NCBI Taxonomy" id="151654"/>
    <lineage>
        <taxon>Bacteria</taxon>
        <taxon>Pseudomonadati</taxon>
        <taxon>Pseudomonadota</taxon>
        <taxon>Betaproteobacteria</taxon>
        <taxon>Burkholderiales</taxon>
        <taxon>Burkholderiaceae</taxon>
        <taxon>Cupriavidus</taxon>
    </lineage>
</organism>
<name>A0ABM8WNX0_9BURK</name>
<dbReference type="EMBL" id="CAJZAI010000002">
    <property type="protein sequence ID" value="CAG9169110.1"/>
    <property type="molecule type" value="Genomic_DNA"/>
</dbReference>